<gene>
    <name evidence="2" type="ORF">BaRGS_00007823</name>
</gene>
<dbReference type="Proteomes" id="UP001519460">
    <property type="component" value="Unassembled WGS sequence"/>
</dbReference>
<protein>
    <submittedName>
        <fullName evidence="2">Uncharacterized protein</fullName>
    </submittedName>
</protein>
<evidence type="ECO:0000313" key="3">
    <source>
        <dbReference type="Proteomes" id="UP001519460"/>
    </source>
</evidence>
<evidence type="ECO:0000313" key="2">
    <source>
        <dbReference type="EMBL" id="KAK7500943.1"/>
    </source>
</evidence>
<sequence length="79" mass="9097">MSWLKKPYKRRTAFVDIATRTAFFLPYGMPSLHPFIKVWSIAMTKEVARLTRRTLGHTADGTSFHQTQRSMDGPDGRLL</sequence>
<dbReference type="EMBL" id="JACVVK020000034">
    <property type="protein sequence ID" value="KAK7500943.1"/>
    <property type="molecule type" value="Genomic_DNA"/>
</dbReference>
<evidence type="ECO:0000256" key="1">
    <source>
        <dbReference type="SAM" id="MobiDB-lite"/>
    </source>
</evidence>
<comment type="caution">
    <text evidence="2">The sequence shown here is derived from an EMBL/GenBank/DDBJ whole genome shotgun (WGS) entry which is preliminary data.</text>
</comment>
<feature type="compositionally biased region" description="Polar residues" evidence="1">
    <location>
        <begin position="60"/>
        <end position="70"/>
    </location>
</feature>
<feature type="region of interest" description="Disordered" evidence="1">
    <location>
        <begin position="58"/>
        <end position="79"/>
    </location>
</feature>
<proteinExistence type="predicted"/>
<reference evidence="2 3" key="1">
    <citation type="journal article" date="2023" name="Sci. Data">
        <title>Genome assembly of the Korean intertidal mud-creeper Batillaria attramentaria.</title>
        <authorList>
            <person name="Patra A.K."/>
            <person name="Ho P.T."/>
            <person name="Jun S."/>
            <person name="Lee S.J."/>
            <person name="Kim Y."/>
            <person name="Won Y.J."/>
        </authorList>
    </citation>
    <scope>NUCLEOTIDE SEQUENCE [LARGE SCALE GENOMIC DNA]</scope>
    <source>
        <strain evidence="2">Wonlab-2016</strain>
    </source>
</reference>
<accession>A0ABD0LPM5</accession>
<organism evidence="2 3">
    <name type="scientific">Batillaria attramentaria</name>
    <dbReference type="NCBI Taxonomy" id="370345"/>
    <lineage>
        <taxon>Eukaryota</taxon>
        <taxon>Metazoa</taxon>
        <taxon>Spiralia</taxon>
        <taxon>Lophotrochozoa</taxon>
        <taxon>Mollusca</taxon>
        <taxon>Gastropoda</taxon>
        <taxon>Caenogastropoda</taxon>
        <taxon>Sorbeoconcha</taxon>
        <taxon>Cerithioidea</taxon>
        <taxon>Batillariidae</taxon>
        <taxon>Batillaria</taxon>
    </lineage>
</organism>
<name>A0ABD0LPM5_9CAEN</name>
<dbReference type="AlphaFoldDB" id="A0ABD0LPM5"/>
<keyword evidence="3" id="KW-1185">Reference proteome</keyword>